<name>A0A1J1ILN8_9DIPT</name>
<dbReference type="AlphaFoldDB" id="A0A1J1ILN8"/>
<dbReference type="EMBL" id="CVRI01000055">
    <property type="protein sequence ID" value="CRL01157.1"/>
    <property type="molecule type" value="Genomic_DNA"/>
</dbReference>
<sequence length="62" mass="7350">MDDGNKFLFLFGAVLISLFVNEPPERRYFLLQQMKANIDKTRRINLVSHVCRKVVKLGERKR</sequence>
<proteinExistence type="predicted"/>
<gene>
    <name evidence="1" type="ORF">CLUMA_CG014830</name>
</gene>
<accession>A0A1J1ILN8</accession>
<protein>
    <submittedName>
        <fullName evidence="1">CLUMA_CG014830, isoform A</fullName>
    </submittedName>
</protein>
<dbReference type="Proteomes" id="UP000183832">
    <property type="component" value="Unassembled WGS sequence"/>
</dbReference>
<reference evidence="1 2" key="1">
    <citation type="submission" date="2015-04" db="EMBL/GenBank/DDBJ databases">
        <authorList>
            <person name="Syromyatnikov M.Y."/>
            <person name="Popov V.N."/>
        </authorList>
    </citation>
    <scope>NUCLEOTIDE SEQUENCE [LARGE SCALE GENOMIC DNA]</scope>
</reference>
<evidence type="ECO:0000313" key="1">
    <source>
        <dbReference type="EMBL" id="CRL01157.1"/>
    </source>
</evidence>
<organism evidence="1 2">
    <name type="scientific">Clunio marinus</name>
    <dbReference type="NCBI Taxonomy" id="568069"/>
    <lineage>
        <taxon>Eukaryota</taxon>
        <taxon>Metazoa</taxon>
        <taxon>Ecdysozoa</taxon>
        <taxon>Arthropoda</taxon>
        <taxon>Hexapoda</taxon>
        <taxon>Insecta</taxon>
        <taxon>Pterygota</taxon>
        <taxon>Neoptera</taxon>
        <taxon>Endopterygota</taxon>
        <taxon>Diptera</taxon>
        <taxon>Nematocera</taxon>
        <taxon>Chironomoidea</taxon>
        <taxon>Chironomidae</taxon>
        <taxon>Clunio</taxon>
    </lineage>
</organism>
<keyword evidence="2" id="KW-1185">Reference proteome</keyword>
<evidence type="ECO:0000313" key="2">
    <source>
        <dbReference type="Proteomes" id="UP000183832"/>
    </source>
</evidence>